<evidence type="ECO:0008006" key="5">
    <source>
        <dbReference type="Google" id="ProtNLM"/>
    </source>
</evidence>
<reference evidence="3" key="1">
    <citation type="submission" date="2022-01" db="EMBL/GenBank/DDBJ databases">
        <authorList>
            <person name="King R."/>
        </authorList>
    </citation>
    <scope>NUCLEOTIDE SEQUENCE</scope>
</reference>
<dbReference type="SUPFAM" id="SSF56436">
    <property type="entry name" value="C-type lectin-like"/>
    <property type="match status" value="1"/>
</dbReference>
<feature type="chain" id="PRO_5040250490" description="C-type lectin domain-containing protein" evidence="2">
    <location>
        <begin position="23"/>
        <end position="679"/>
    </location>
</feature>
<dbReference type="Proteomes" id="UP001153620">
    <property type="component" value="Chromosome 4"/>
</dbReference>
<reference evidence="3" key="2">
    <citation type="submission" date="2022-10" db="EMBL/GenBank/DDBJ databases">
        <authorList>
            <consortium name="ENA_rothamsted_submissions"/>
            <consortium name="culmorum"/>
            <person name="King R."/>
        </authorList>
    </citation>
    <scope>NUCLEOTIDE SEQUENCE</scope>
</reference>
<feature type="signal peptide" evidence="2">
    <location>
        <begin position="1"/>
        <end position="22"/>
    </location>
</feature>
<evidence type="ECO:0000313" key="4">
    <source>
        <dbReference type="Proteomes" id="UP001153620"/>
    </source>
</evidence>
<dbReference type="OrthoDB" id="10647609at2759"/>
<organism evidence="3 4">
    <name type="scientific">Chironomus riparius</name>
    <dbReference type="NCBI Taxonomy" id="315576"/>
    <lineage>
        <taxon>Eukaryota</taxon>
        <taxon>Metazoa</taxon>
        <taxon>Ecdysozoa</taxon>
        <taxon>Arthropoda</taxon>
        <taxon>Hexapoda</taxon>
        <taxon>Insecta</taxon>
        <taxon>Pterygota</taxon>
        <taxon>Neoptera</taxon>
        <taxon>Endopterygota</taxon>
        <taxon>Diptera</taxon>
        <taxon>Nematocera</taxon>
        <taxon>Chironomoidea</taxon>
        <taxon>Chironomidae</taxon>
        <taxon>Chironominae</taxon>
        <taxon>Chironomus</taxon>
    </lineage>
</organism>
<gene>
    <name evidence="3" type="ORF">CHIRRI_LOCUS14085</name>
</gene>
<dbReference type="AlphaFoldDB" id="A0A9N9S8D4"/>
<sequence length="679" mass="72662">MDSKVLVFSIFIIIALISTASGQTTFDATALDTQLAKITTNLIAEQSKIIQMLTNQTSIIQSAIAAITNVPDVVTALNTIMTIMTKQTTANNYAKYQAITTCSDVNVKITAINFDVQKFLMLANKAYINATAIYQQNVWISYYYSINLVALGIGSSNQQNVYKIIQQLNNIVVEYLTYTNQLLVAASTEYGLGVQLSFFKQKYCSCPSTISSAVAGNVSTLDSNINFLEQPLITRQQKLITLSGTALSYVKSAIPVTLQSSQVLQQTITFLTNLATISDYSQSPWTNATACSALLSRVGYVTYKYWVYVQAYASAGQNFSFLTYYQNNLNTTVLLYNSSFSADQYKAVVKAIGVMMVMENLYLDYLQKLAFTLLRLMHALLDIQALGDNFCACNSQGGTTISTTTTVSSTTTTSPSTTSTTSTTTEASTTTTTEAPTTTTTSTTLAPATTTTTETPTTTTSTTTEAPTTTTTSTTLAPTTTTTTEAPTTTTTQASTTTTSTTTLAPTTSTTSTTLAPTTTTTTQAPLMATPPTTTTTKVSPKAACQYIVPVSTVPQMSICYISTPMSHPDATSYCTSLGMSLYAITSVDAYNGLTAFMSSKFPSGAFSMLGNGVSNGNKNGNWRIFSNQTTIMYSGMSWGAALKNGQACAMIMRTAGMAYNAVANDCSTTSLTFACEFF</sequence>
<proteinExistence type="predicted"/>
<accession>A0A9N9S8D4</accession>
<dbReference type="Gene3D" id="3.10.100.10">
    <property type="entry name" value="Mannose-Binding Protein A, subunit A"/>
    <property type="match status" value="1"/>
</dbReference>
<feature type="region of interest" description="Disordered" evidence="1">
    <location>
        <begin position="404"/>
        <end position="517"/>
    </location>
</feature>
<dbReference type="EMBL" id="OU895880">
    <property type="protein sequence ID" value="CAG9811276.1"/>
    <property type="molecule type" value="Genomic_DNA"/>
</dbReference>
<keyword evidence="4" id="KW-1185">Reference proteome</keyword>
<evidence type="ECO:0000256" key="2">
    <source>
        <dbReference type="SAM" id="SignalP"/>
    </source>
</evidence>
<name>A0A9N9S8D4_9DIPT</name>
<evidence type="ECO:0000256" key="1">
    <source>
        <dbReference type="SAM" id="MobiDB-lite"/>
    </source>
</evidence>
<dbReference type="InterPro" id="IPR016187">
    <property type="entry name" value="CTDL_fold"/>
</dbReference>
<keyword evidence="2" id="KW-0732">Signal</keyword>
<evidence type="ECO:0000313" key="3">
    <source>
        <dbReference type="EMBL" id="CAG9811276.1"/>
    </source>
</evidence>
<protein>
    <recommendedName>
        <fullName evidence="5">C-type lectin domain-containing protein</fullName>
    </recommendedName>
</protein>
<dbReference type="InterPro" id="IPR016186">
    <property type="entry name" value="C-type_lectin-like/link_sf"/>
</dbReference>